<feature type="transmembrane region" description="Helical" evidence="2">
    <location>
        <begin position="175"/>
        <end position="196"/>
    </location>
</feature>
<organism evidence="5 6">
    <name type="scientific">Listeria fleischmannii 1991</name>
    <dbReference type="NCBI Taxonomy" id="1430899"/>
    <lineage>
        <taxon>Bacteria</taxon>
        <taxon>Bacillati</taxon>
        <taxon>Bacillota</taxon>
        <taxon>Bacilli</taxon>
        <taxon>Bacillales</taxon>
        <taxon>Listeriaceae</taxon>
        <taxon>Listeria</taxon>
    </lineage>
</organism>
<dbReference type="Proteomes" id="UP000052258">
    <property type="component" value="Unassembled WGS sequence"/>
</dbReference>
<keyword evidence="2" id="KW-0812">Transmembrane</keyword>
<feature type="chain" id="PRO_5039684661" description="YncI copper-binding domain-containing protein" evidence="3">
    <location>
        <begin position="23"/>
        <end position="200"/>
    </location>
</feature>
<protein>
    <recommendedName>
        <fullName evidence="4">YncI copper-binding domain-containing protein</fullName>
    </recommendedName>
</protein>
<evidence type="ECO:0000256" key="2">
    <source>
        <dbReference type="SAM" id="Phobius"/>
    </source>
</evidence>
<evidence type="ECO:0000256" key="3">
    <source>
        <dbReference type="SAM" id="SignalP"/>
    </source>
</evidence>
<dbReference type="PATRIC" id="fig|1430899.3.peg.1569"/>
<feature type="region of interest" description="Disordered" evidence="1">
    <location>
        <begin position="134"/>
        <end position="159"/>
    </location>
</feature>
<accession>A0A0J8G9L7</accession>
<feature type="signal peptide" evidence="3">
    <location>
        <begin position="1"/>
        <end position="22"/>
    </location>
</feature>
<keyword evidence="6" id="KW-1185">Reference proteome</keyword>
<dbReference type="Pfam" id="PF07987">
    <property type="entry name" value="DUF1775"/>
    <property type="match status" value="2"/>
</dbReference>
<evidence type="ECO:0000256" key="1">
    <source>
        <dbReference type="SAM" id="MobiDB-lite"/>
    </source>
</evidence>
<gene>
    <name evidence="5" type="ORF">X560_1366</name>
</gene>
<dbReference type="Gene3D" id="2.60.40.2230">
    <property type="entry name" value="Uncharacterised protein YcnI-like PF07987, DUF1775"/>
    <property type="match status" value="1"/>
</dbReference>
<dbReference type="EMBL" id="AZHO01000019">
    <property type="protein sequence ID" value="KMT59427.1"/>
    <property type="molecule type" value="Genomic_DNA"/>
</dbReference>
<evidence type="ECO:0000313" key="6">
    <source>
        <dbReference type="Proteomes" id="UP000052258"/>
    </source>
</evidence>
<feature type="domain" description="YncI copper-binding" evidence="4">
    <location>
        <begin position="85"/>
        <end position="141"/>
    </location>
</feature>
<evidence type="ECO:0000259" key="4">
    <source>
        <dbReference type="Pfam" id="PF07987"/>
    </source>
</evidence>
<dbReference type="AlphaFoldDB" id="A0A0J8G9L7"/>
<proteinExistence type="predicted"/>
<keyword evidence="2" id="KW-0472">Membrane</keyword>
<name>A0A0J8G9L7_9LIST</name>
<comment type="caution">
    <text evidence="5">The sequence shown here is derived from an EMBL/GenBank/DDBJ whole genome shotgun (WGS) entry which is preliminary data.</text>
</comment>
<reference evidence="5 6" key="1">
    <citation type="journal article" date="2015" name="Genome Biol. Evol.">
        <title>Comparative Genomics of Listeria Sensu Lato: Genus-Wide Differences in Evolutionary Dynamics and the Progressive Gain of Complex, Potentially Pathogenicity-Related Traits through Lateral Gene Transfer.</title>
        <authorList>
            <person name="Chiara M."/>
            <person name="Caruso M."/>
            <person name="D'Erchia A.M."/>
            <person name="Manzari C."/>
            <person name="Fraccalvieri R."/>
            <person name="Goffredo E."/>
            <person name="Latorre L."/>
            <person name="Miccolupo A."/>
            <person name="Padalino I."/>
            <person name="Santagada G."/>
            <person name="Chiocco D."/>
            <person name="Pesole G."/>
            <person name="Horner D.S."/>
            <person name="Parisi A."/>
        </authorList>
    </citation>
    <scope>NUCLEOTIDE SEQUENCE [LARGE SCALE GENOMIC DNA]</scope>
    <source>
        <strain evidence="5 6">1991</strain>
    </source>
</reference>
<dbReference type="OrthoDB" id="69896at2"/>
<dbReference type="RefSeq" id="WP_007475477.1">
    <property type="nucleotide sequence ID" value="NZ_KQ130615.1"/>
</dbReference>
<keyword evidence="2" id="KW-1133">Transmembrane helix</keyword>
<sequence>MKKWLIASGLMVGLLGSFPAFVSAHVSVTPSESKTGAYETYTVKVPVEKESNTTKIVLKIPEGAKYVSYEPVAGFETTFDKTKNILTWKATGEGIKPGQFMRFSFISSNPEKSTTLKWDAFQYSEDGSIVEWTGDENSDTPHAETKITTSNAPKEDAHGNVAISKPDEKQEVAAWFLYTTLGISVLAIAMSLFTLFRKKK</sequence>
<feature type="domain" description="YncI copper-binding" evidence="4">
    <location>
        <begin position="25"/>
        <end position="83"/>
    </location>
</feature>
<dbReference type="InterPro" id="IPR012533">
    <property type="entry name" value="YcnI-copper_dom"/>
</dbReference>
<evidence type="ECO:0000313" key="5">
    <source>
        <dbReference type="EMBL" id="KMT59427.1"/>
    </source>
</evidence>
<keyword evidence="3" id="KW-0732">Signal</keyword>
<dbReference type="InterPro" id="IPR038507">
    <property type="entry name" value="YcnI-like_sf"/>
</dbReference>